<dbReference type="EMBL" id="KQ965782">
    <property type="protein sequence ID" value="KXS13099.1"/>
    <property type="molecule type" value="Genomic_DNA"/>
</dbReference>
<protein>
    <submittedName>
        <fullName evidence="2">Uncharacterized protein</fullName>
    </submittedName>
</protein>
<keyword evidence="3" id="KW-1185">Reference proteome</keyword>
<evidence type="ECO:0000256" key="1">
    <source>
        <dbReference type="SAM" id="MobiDB-lite"/>
    </source>
</evidence>
<feature type="compositionally biased region" description="Polar residues" evidence="1">
    <location>
        <begin position="105"/>
        <end position="119"/>
    </location>
</feature>
<evidence type="ECO:0000313" key="3">
    <source>
        <dbReference type="Proteomes" id="UP000070544"/>
    </source>
</evidence>
<feature type="region of interest" description="Disordered" evidence="1">
    <location>
        <begin position="213"/>
        <end position="277"/>
    </location>
</feature>
<feature type="compositionally biased region" description="Basic residues" evidence="1">
    <location>
        <begin position="268"/>
        <end position="277"/>
    </location>
</feature>
<gene>
    <name evidence="2" type="ORF">M427DRAFT_71658</name>
</gene>
<accession>A0A139A8U0</accession>
<reference evidence="2 3" key="1">
    <citation type="journal article" date="2015" name="Genome Biol. Evol.">
        <title>Phylogenomic analyses indicate that early fungi evolved digesting cell walls of algal ancestors of land plants.</title>
        <authorList>
            <person name="Chang Y."/>
            <person name="Wang S."/>
            <person name="Sekimoto S."/>
            <person name="Aerts A.L."/>
            <person name="Choi C."/>
            <person name="Clum A."/>
            <person name="LaButti K.M."/>
            <person name="Lindquist E.A."/>
            <person name="Yee Ngan C."/>
            <person name="Ohm R.A."/>
            <person name="Salamov A.A."/>
            <person name="Grigoriev I.V."/>
            <person name="Spatafora J.W."/>
            <person name="Berbee M.L."/>
        </authorList>
    </citation>
    <scope>NUCLEOTIDE SEQUENCE [LARGE SCALE GENOMIC DNA]</scope>
    <source>
        <strain evidence="2 3">JEL478</strain>
    </source>
</reference>
<dbReference type="Proteomes" id="UP000070544">
    <property type="component" value="Unassembled WGS sequence"/>
</dbReference>
<name>A0A139A8U0_GONPJ</name>
<evidence type="ECO:0000313" key="2">
    <source>
        <dbReference type="EMBL" id="KXS13099.1"/>
    </source>
</evidence>
<proteinExistence type="predicted"/>
<feature type="region of interest" description="Disordered" evidence="1">
    <location>
        <begin position="54"/>
        <end position="77"/>
    </location>
</feature>
<sequence>MTHADDAEWEELRKSRYRAETERLQLRNIRKRLLLKKMVCELACEVEDIYGPIAPISNVKTPKPPQPQPPQGKKRARGVGWEWQVVDVNDAIGNQSGKRARRQKPPNSEDSTTDETTALRSIKKEPPTQSSNTVFWMDALAQVHGARWPALQNRYIKPRARTRSRFWGQVTKLLPQKYGASSELRFNVGGKWHVPREDCAEVVDLFALPRKTGKYDSESSGNLSSLSNFSYSDSNDSPDSGDSADSPPPSPRILRSAAVPRTQAGARRSSRRHANRD</sequence>
<dbReference type="AlphaFoldDB" id="A0A139A8U0"/>
<feature type="compositionally biased region" description="Low complexity" evidence="1">
    <location>
        <begin position="218"/>
        <end position="245"/>
    </location>
</feature>
<organism evidence="2 3">
    <name type="scientific">Gonapodya prolifera (strain JEL478)</name>
    <name type="common">Monoblepharis prolifera</name>
    <dbReference type="NCBI Taxonomy" id="1344416"/>
    <lineage>
        <taxon>Eukaryota</taxon>
        <taxon>Fungi</taxon>
        <taxon>Fungi incertae sedis</taxon>
        <taxon>Chytridiomycota</taxon>
        <taxon>Chytridiomycota incertae sedis</taxon>
        <taxon>Monoblepharidomycetes</taxon>
        <taxon>Monoblepharidales</taxon>
        <taxon>Gonapodyaceae</taxon>
        <taxon>Gonapodya</taxon>
    </lineage>
</organism>
<feature type="region of interest" description="Disordered" evidence="1">
    <location>
        <begin position="92"/>
        <end position="130"/>
    </location>
</feature>